<sequence>MIRVLIADDQHLVRGALKALLETEPDLDIVAEAADGIETTQKVIEQDVDVALIDIEMPRLNGIDTIAKISDHCRCLVVTTFARPGYLKRALQAGASGFLAKDTPPEQLAEAIRRIHSDLRVIDPALAEASLFTADSPLTDREVEIARLILQGADTGTIAGQLFIAKGTVRNQVSSIITKTNTSNRVEAAKTARDNGWL</sequence>
<evidence type="ECO:0000256" key="1">
    <source>
        <dbReference type="ARBA" id="ARBA00023125"/>
    </source>
</evidence>
<dbReference type="PROSITE" id="PS50110">
    <property type="entry name" value="RESPONSE_REGULATORY"/>
    <property type="match status" value="1"/>
</dbReference>
<keyword evidence="1" id="KW-0238">DNA-binding</keyword>
<evidence type="ECO:0000259" key="4">
    <source>
        <dbReference type="PROSITE" id="PS50110"/>
    </source>
</evidence>
<dbReference type="SUPFAM" id="SSF52172">
    <property type="entry name" value="CheY-like"/>
    <property type="match status" value="1"/>
</dbReference>
<proteinExistence type="predicted"/>
<dbReference type="InterPro" id="IPR001789">
    <property type="entry name" value="Sig_transdc_resp-reg_receiver"/>
</dbReference>
<dbReference type="GO" id="GO:0000160">
    <property type="term" value="P:phosphorelay signal transduction system"/>
    <property type="evidence" value="ECO:0007669"/>
    <property type="project" value="InterPro"/>
</dbReference>
<feature type="domain" description="Response regulatory" evidence="4">
    <location>
        <begin position="3"/>
        <end position="116"/>
    </location>
</feature>
<evidence type="ECO:0000313" key="5">
    <source>
        <dbReference type="EMBL" id="WET43461.1"/>
    </source>
</evidence>
<dbReference type="RefSeq" id="WP_016422917.1">
    <property type="nucleotide sequence ID" value="NZ_CP046975.1"/>
</dbReference>
<evidence type="ECO:0000259" key="3">
    <source>
        <dbReference type="PROSITE" id="PS50043"/>
    </source>
</evidence>
<evidence type="ECO:0000313" key="6">
    <source>
        <dbReference type="Proteomes" id="UP001220238"/>
    </source>
</evidence>
<protein>
    <submittedName>
        <fullName evidence="5">Response regulator transcription factor</fullName>
    </submittedName>
</protein>
<name>A0AB38XU30_CORAY</name>
<dbReference type="SMART" id="SM00448">
    <property type="entry name" value="REC"/>
    <property type="match status" value="1"/>
</dbReference>
<accession>A0AB38XU30</accession>
<dbReference type="InterPro" id="IPR016032">
    <property type="entry name" value="Sig_transdc_resp-reg_C-effctor"/>
</dbReference>
<gene>
    <name evidence="5" type="ORF">P2W56_08480</name>
</gene>
<feature type="modified residue" description="4-aspartylphosphate" evidence="2">
    <location>
        <position position="54"/>
    </location>
</feature>
<dbReference type="SMART" id="SM00421">
    <property type="entry name" value="HTH_LUXR"/>
    <property type="match status" value="1"/>
</dbReference>
<dbReference type="InterPro" id="IPR011006">
    <property type="entry name" value="CheY-like_superfamily"/>
</dbReference>
<keyword evidence="2" id="KW-0597">Phosphoprotein</keyword>
<dbReference type="AlphaFoldDB" id="A0AB38XU30"/>
<dbReference type="Pfam" id="PF00196">
    <property type="entry name" value="GerE"/>
    <property type="match status" value="1"/>
</dbReference>
<organism evidence="5 6">
    <name type="scientific">Corynebacterium amycolatum</name>
    <dbReference type="NCBI Taxonomy" id="43765"/>
    <lineage>
        <taxon>Bacteria</taxon>
        <taxon>Bacillati</taxon>
        <taxon>Actinomycetota</taxon>
        <taxon>Actinomycetes</taxon>
        <taxon>Mycobacteriales</taxon>
        <taxon>Corynebacteriaceae</taxon>
        <taxon>Corynebacterium</taxon>
    </lineage>
</organism>
<dbReference type="Pfam" id="PF00072">
    <property type="entry name" value="Response_reg"/>
    <property type="match status" value="1"/>
</dbReference>
<reference evidence="5" key="1">
    <citation type="submission" date="2023-03" db="EMBL/GenBank/DDBJ databases">
        <title>Corynebacterium amycolatum SB-1.</title>
        <authorList>
            <person name="Jo H."/>
        </authorList>
    </citation>
    <scope>NUCLEOTIDE SEQUENCE</scope>
    <source>
        <strain evidence="5">SB-1</strain>
    </source>
</reference>
<dbReference type="GeneID" id="92768788"/>
<dbReference type="InterPro" id="IPR039420">
    <property type="entry name" value="WalR-like"/>
</dbReference>
<dbReference type="Gene3D" id="3.40.50.2300">
    <property type="match status" value="1"/>
</dbReference>
<dbReference type="GO" id="GO:0006355">
    <property type="term" value="P:regulation of DNA-templated transcription"/>
    <property type="evidence" value="ECO:0007669"/>
    <property type="project" value="InterPro"/>
</dbReference>
<dbReference type="Proteomes" id="UP001220238">
    <property type="component" value="Chromosome"/>
</dbReference>
<dbReference type="PANTHER" id="PTHR43214:SF42">
    <property type="entry name" value="TRANSCRIPTIONAL REGULATORY PROTEIN DESR"/>
    <property type="match status" value="1"/>
</dbReference>
<dbReference type="EMBL" id="CP120206">
    <property type="protein sequence ID" value="WET43461.1"/>
    <property type="molecule type" value="Genomic_DNA"/>
</dbReference>
<dbReference type="PROSITE" id="PS50043">
    <property type="entry name" value="HTH_LUXR_2"/>
    <property type="match status" value="1"/>
</dbReference>
<dbReference type="PROSITE" id="PS00622">
    <property type="entry name" value="HTH_LUXR_1"/>
    <property type="match status" value="1"/>
</dbReference>
<dbReference type="InterPro" id="IPR000792">
    <property type="entry name" value="Tscrpt_reg_LuxR_C"/>
</dbReference>
<dbReference type="CDD" id="cd06170">
    <property type="entry name" value="LuxR_C_like"/>
    <property type="match status" value="1"/>
</dbReference>
<evidence type="ECO:0000256" key="2">
    <source>
        <dbReference type="PROSITE-ProRule" id="PRU00169"/>
    </source>
</evidence>
<dbReference type="SUPFAM" id="SSF46894">
    <property type="entry name" value="C-terminal effector domain of the bipartite response regulators"/>
    <property type="match status" value="1"/>
</dbReference>
<dbReference type="GO" id="GO:0003677">
    <property type="term" value="F:DNA binding"/>
    <property type="evidence" value="ECO:0007669"/>
    <property type="project" value="UniProtKB-KW"/>
</dbReference>
<feature type="domain" description="HTH luxR-type" evidence="3">
    <location>
        <begin position="131"/>
        <end position="196"/>
    </location>
</feature>
<dbReference type="PANTHER" id="PTHR43214">
    <property type="entry name" value="TWO-COMPONENT RESPONSE REGULATOR"/>
    <property type="match status" value="1"/>
</dbReference>
<dbReference type="PRINTS" id="PR00038">
    <property type="entry name" value="HTHLUXR"/>
</dbReference>